<feature type="domain" description="RagB/SusD" evidence="6">
    <location>
        <begin position="354"/>
        <end position="441"/>
    </location>
</feature>
<gene>
    <name evidence="8" type="ORF">SAMN05216167_11747</name>
</gene>
<sequence length="471" mass="51610">MKKFIYTTLTITLGVLAGGCSDVLNQVPASALTQGSFFQNAADAEAAILAGYDAFQGDEVRYIAWGDARADNLRVPVNEIGITDGGVLDFQNDNISTSSGYATWSRYYSGINKVNNVLAQVPQIQSPTINSVKNRIMGEAYFLRALNYFHLVRIWGAVPLVLEPTLSLNKDLQPARTPADKIQEQIIADLKEAEKLLPVTYAAAIETRGRATQGAAQALLSKVYLWRSSYNQTGEWQLAADYAAKVLANSTYSLVSGATYATIFTAKNTTESIFELQFNYNNQETNGLSAYFIPRSSKVTTGGNQTLIPTQKLVDAFEPGDVRKAASIYTSNPATDQFPNLPTVAKYLGTVVGTTRFSDSNFILLRLSDVILMQAEAFAQLGKTAESAALVNRIRNRAGLANTIATSKEALLLAIEQERYVELCFEGQRWYDLLRTGRAKAVLGVEKKALLPVYFTEIQLNPNLLPQNPGY</sequence>
<reference evidence="8 9" key="1">
    <citation type="submission" date="2016-10" db="EMBL/GenBank/DDBJ databases">
        <authorList>
            <person name="de Groot N.N."/>
        </authorList>
    </citation>
    <scope>NUCLEOTIDE SEQUENCE [LARGE SCALE GENOMIC DNA]</scope>
    <source>
        <strain evidence="8 9">DSM 26130</strain>
    </source>
</reference>
<evidence type="ECO:0000256" key="2">
    <source>
        <dbReference type="ARBA" id="ARBA00006275"/>
    </source>
</evidence>
<dbReference type="OrthoDB" id="621570at2"/>
<evidence type="ECO:0000256" key="5">
    <source>
        <dbReference type="ARBA" id="ARBA00023237"/>
    </source>
</evidence>
<comment type="subcellular location">
    <subcellularLocation>
        <location evidence="1">Cell outer membrane</location>
    </subcellularLocation>
</comment>
<dbReference type="AlphaFoldDB" id="A0A1I2CCY2"/>
<dbReference type="InterPro" id="IPR012944">
    <property type="entry name" value="SusD_RagB_dom"/>
</dbReference>
<dbReference type="PROSITE" id="PS51257">
    <property type="entry name" value="PROKAR_LIPOPROTEIN"/>
    <property type="match status" value="1"/>
</dbReference>
<keyword evidence="5" id="KW-0998">Cell outer membrane</keyword>
<organism evidence="8 9">
    <name type="scientific">Spirosoma endophyticum</name>
    <dbReference type="NCBI Taxonomy" id="662367"/>
    <lineage>
        <taxon>Bacteria</taxon>
        <taxon>Pseudomonadati</taxon>
        <taxon>Bacteroidota</taxon>
        <taxon>Cytophagia</taxon>
        <taxon>Cytophagales</taxon>
        <taxon>Cytophagaceae</taxon>
        <taxon>Spirosoma</taxon>
    </lineage>
</organism>
<proteinExistence type="inferred from homology"/>
<keyword evidence="9" id="KW-1185">Reference proteome</keyword>
<protein>
    <submittedName>
        <fullName evidence="8">SusD family protein</fullName>
    </submittedName>
</protein>
<accession>A0A1I2CCY2</accession>
<evidence type="ECO:0000259" key="6">
    <source>
        <dbReference type="Pfam" id="PF07980"/>
    </source>
</evidence>
<feature type="domain" description="SusD-like N-terminal" evidence="7">
    <location>
        <begin position="92"/>
        <end position="225"/>
    </location>
</feature>
<dbReference type="InterPro" id="IPR033985">
    <property type="entry name" value="SusD-like_N"/>
</dbReference>
<evidence type="ECO:0000313" key="8">
    <source>
        <dbReference type="EMBL" id="SFE66166.1"/>
    </source>
</evidence>
<evidence type="ECO:0000313" key="9">
    <source>
        <dbReference type="Proteomes" id="UP000198598"/>
    </source>
</evidence>
<dbReference type="InterPro" id="IPR011990">
    <property type="entry name" value="TPR-like_helical_dom_sf"/>
</dbReference>
<evidence type="ECO:0000259" key="7">
    <source>
        <dbReference type="Pfam" id="PF14322"/>
    </source>
</evidence>
<comment type="similarity">
    <text evidence="2">Belongs to the SusD family.</text>
</comment>
<evidence type="ECO:0000256" key="3">
    <source>
        <dbReference type="ARBA" id="ARBA00022729"/>
    </source>
</evidence>
<keyword evidence="3" id="KW-0732">Signal</keyword>
<dbReference type="CDD" id="cd08977">
    <property type="entry name" value="SusD"/>
    <property type="match status" value="1"/>
</dbReference>
<dbReference type="Pfam" id="PF14322">
    <property type="entry name" value="SusD-like_3"/>
    <property type="match status" value="1"/>
</dbReference>
<evidence type="ECO:0000256" key="4">
    <source>
        <dbReference type="ARBA" id="ARBA00023136"/>
    </source>
</evidence>
<dbReference type="SUPFAM" id="SSF48452">
    <property type="entry name" value="TPR-like"/>
    <property type="match status" value="1"/>
</dbReference>
<dbReference type="STRING" id="662367.SAMN05216167_11747"/>
<dbReference type="EMBL" id="FOLQ01000017">
    <property type="protein sequence ID" value="SFE66166.1"/>
    <property type="molecule type" value="Genomic_DNA"/>
</dbReference>
<dbReference type="RefSeq" id="WP_093832356.1">
    <property type="nucleotide sequence ID" value="NZ_FOLQ01000017.1"/>
</dbReference>
<dbReference type="Proteomes" id="UP000198598">
    <property type="component" value="Unassembled WGS sequence"/>
</dbReference>
<dbReference type="Pfam" id="PF07980">
    <property type="entry name" value="SusD_RagB"/>
    <property type="match status" value="1"/>
</dbReference>
<evidence type="ECO:0000256" key="1">
    <source>
        <dbReference type="ARBA" id="ARBA00004442"/>
    </source>
</evidence>
<dbReference type="GO" id="GO:0009279">
    <property type="term" value="C:cell outer membrane"/>
    <property type="evidence" value="ECO:0007669"/>
    <property type="project" value="UniProtKB-SubCell"/>
</dbReference>
<name>A0A1I2CCY2_9BACT</name>
<dbReference type="Gene3D" id="1.25.40.390">
    <property type="match status" value="1"/>
</dbReference>
<keyword evidence="4" id="KW-0472">Membrane</keyword>